<keyword evidence="4" id="KW-1185">Reference proteome</keyword>
<sequence>MLRALLSLHAATALKVAITGATGRLGRRAVEKLVAQGAAVRCLVRHEPAAVGDDAGSGPEVARWLQDLSPSVELLMGDVVDAGAVAELVRGCDAVLALHGATRRRRLADLWEDATADPNHAKNVNCDAVDRLAREAAKAGCRRVVRVTGKGEAPWSFFSVLINLLGCHAKTWNYEGERRLRANAAIDYTIVRPGVMGVETELAPDALALADDGGDLKVSAIPHAAVADLCVEVLGYPNAARATLCAMTVDQGEGAASYADLLPAVRPDRRAFPGDELRRASFRAVRVGGAALAIFFGGGSKQLGLAPTPNGSIAQAAERTLWAPLNGLALTFLDDDLVDRIRTFELAVKDLASTAVNSRGADPSQVNAKAIARVTKLHAECVAGLDKVFKRVNALAAPDRPLVASATARSGALYTDYVKNVAQCQQAGGPMVSAGPWGETPRVADSSAAGAGRLDVIHCYDGTMMRRAVVAVLALARADEVRFAAKVSSWWHSDVAPTFETLEAVARQHLRKKDYGAFQRATGTSVGELLAGLRSCDANATRDGATLPHEALPVVMSTKKVVPHPLNARGLQAFRALLAIRIMADAVRDSAPPGDAAAAWRAALLRDGVVAEAYDPPGGRLLPAAIAAKFEALFRRNFSTATAGGWERAVTAPNDKQHYLHVDTYLPTYKAWIFLNVTVEDGPFAYVRGSHHASVPKLRWLFERTRHLTSTRAMPRASPHFYAARGPFEEATFGYEASLRFPGADPDDAAATAAALRAANLERPTLLTGSRALAVVADTSGLHMRARQAPGRVRTQILPPIPLLPRLPPADPLPKLAGEAVGGGRNCAPRRNVFHCASHTLQCALP</sequence>
<comment type="caution">
    <text evidence="3">The sequence shown here is derived from an EMBL/GenBank/DDBJ whole genome shotgun (WGS) entry which is preliminary data.</text>
</comment>
<dbReference type="InterPro" id="IPR036291">
    <property type="entry name" value="NAD(P)-bd_dom_sf"/>
</dbReference>
<evidence type="ECO:0000259" key="2">
    <source>
        <dbReference type="Pfam" id="PF13460"/>
    </source>
</evidence>
<dbReference type="Pfam" id="PF13460">
    <property type="entry name" value="NAD_binding_10"/>
    <property type="match status" value="1"/>
</dbReference>
<protein>
    <recommendedName>
        <fullName evidence="2">NAD(P)-binding domain-containing protein</fullName>
    </recommendedName>
</protein>
<evidence type="ECO:0000313" key="4">
    <source>
        <dbReference type="Proteomes" id="UP000789595"/>
    </source>
</evidence>
<dbReference type="OrthoDB" id="419598at2759"/>
<feature type="signal peptide" evidence="1">
    <location>
        <begin position="1"/>
        <end position="23"/>
    </location>
</feature>
<dbReference type="SUPFAM" id="SSF51735">
    <property type="entry name" value="NAD(P)-binding Rossmann-fold domains"/>
    <property type="match status" value="1"/>
</dbReference>
<dbReference type="PANTHER" id="PTHR15020">
    <property type="entry name" value="FLAVIN REDUCTASE-RELATED"/>
    <property type="match status" value="1"/>
</dbReference>
<accession>A0A8J2SR25</accession>
<dbReference type="Proteomes" id="UP000789595">
    <property type="component" value="Unassembled WGS sequence"/>
</dbReference>
<reference evidence="3" key="1">
    <citation type="submission" date="2021-11" db="EMBL/GenBank/DDBJ databases">
        <authorList>
            <consortium name="Genoscope - CEA"/>
            <person name="William W."/>
        </authorList>
    </citation>
    <scope>NUCLEOTIDE SEQUENCE</scope>
</reference>
<evidence type="ECO:0000313" key="3">
    <source>
        <dbReference type="EMBL" id="CAH0375228.1"/>
    </source>
</evidence>
<dbReference type="SUPFAM" id="SSF51197">
    <property type="entry name" value="Clavaminate synthase-like"/>
    <property type="match status" value="1"/>
</dbReference>
<feature type="domain" description="NAD(P)-binding" evidence="2">
    <location>
        <begin position="20"/>
        <end position="235"/>
    </location>
</feature>
<dbReference type="PANTHER" id="PTHR15020:SF11">
    <property type="entry name" value="OS06G0360300 PROTEIN"/>
    <property type="match status" value="1"/>
</dbReference>
<organism evidence="3 4">
    <name type="scientific">Pelagomonas calceolata</name>
    <dbReference type="NCBI Taxonomy" id="35677"/>
    <lineage>
        <taxon>Eukaryota</taxon>
        <taxon>Sar</taxon>
        <taxon>Stramenopiles</taxon>
        <taxon>Ochrophyta</taxon>
        <taxon>Pelagophyceae</taxon>
        <taxon>Pelagomonadales</taxon>
        <taxon>Pelagomonadaceae</taxon>
        <taxon>Pelagomonas</taxon>
    </lineage>
</organism>
<name>A0A8J2SR25_9STRA</name>
<keyword evidence="1" id="KW-0732">Signal</keyword>
<dbReference type="EMBL" id="CAKKNE010000004">
    <property type="protein sequence ID" value="CAH0375228.1"/>
    <property type="molecule type" value="Genomic_DNA"/>
</dbReference>
<dbReference type="AlphaFoldDB" id="A0A8J2SR25"/>
<evidence type="ECO:0000256" key="1">
    <source>
        <dbReference type="SAM" id="SignalP"/>
    </source>
</evidence>
<gene>
    <name evidence="3" type="ORF">PECAL_4P25540</name>
</gene>
<dbReference type="Gene3D" id="3.40.50.720">
    <property type="entry name" value="NAD(P)-binding Rossmann-like Domain"/>
    <property type="match status" value="1"/>
</dbReference>
<dbReference type="InterPro" id="IPR016040">
    <property type="entry name" value="NAD(P)-bd_dom"/>
</dbReference>
<feature type="chain" id="PRO_5035214322" description="NAD(P)-binding domain-containing protein" evidence="1">
    <location>
        <begin position="24"/>
        <end position="846"/>
    </location>
</feature>
<proteinExistence type="predicted"/>